<dbReference type="EMBL" id="BAAAQN010000009">
    <property type="protein sequence ID" value="GAA2023936.1"/>
    <property type="molecule type" value="Genomic_DNA"/>
</dbReference>
<accession>A0ABN2TXS5</accession>
<feature type="compositionally biased region" description="Polar residues" evidence="1">
    <location>
        <begin position="557"/>
        <end position="569"/>
    </location>
</feature>
<dbReference type="PROSITE" id="PS51257">
    <property type="entry name" value="PROKAR_LIPOPROTEIN"/>
    <property type="match status" value="1"/>
</dbReference>
<dbReference type="RefSeq" id="WP_344665423.1">
    <property type="nucleotide sequence ID" value="NZ_BAAAQN010000009.1"/>
</dbReference>
<feature type="transmembrane region" description="Helical" evidence="2">
    <location>
        <begin position="1565"/>
        <end position="1586"/>
    </location>
</feature>
<dbReference type="InterPro" id="IPR047589">
    <property type="entry name" value="DUF11_rpt"/>
</dbReference>
<evidence type="ECO:0000313" key="5">
    <source>
        <dbReference type="EMBL" id="GAA2023936.1"/>
    </source>
</evidence>
<evidence type="ECO:0000256" key="1">
    <source>
        <dbReference type="SAM" id="MobiDB-lite"/>
    </source>
</evidence>
<dbReference type="NCBIfam" id="TIGR01451">
    <property type="entry name" value="B_ant_repeat"/>
    <property type="match status" value="1"/>
</dbReference>
<dbReference type="Gene3D" id="2.60.40.740">
    <property type="match status" value="1"/>
</dbReference>
<evidence type="ECO:0000256" key="3">
    <source>
        <dbReference type="SAM" id="SignalP"/>
    </source>
</evidence>
<sequence>MRAARRVRWIASVAAFGAACVFLVPAASRAADKTASLALSKEVFEPGTKTPVTAPLQPGQQFDYQITASCSGLTEGCINAKTVDVIPPGITIEVPPSQPPLYNVDYDDATRTLTVTYTSPLPAPPNPPGSVGLPAGAVRDLTIRGTVDADATDGETITNTATVTADNADPADGSTTFDVTVPSVVTPVATKSLTPDSVVALSGAGATITLGVQNQSSGTAKVSSLTVGDHTAATWDDWNVTGVGPVTQFPAGADQVAVVVCTQPTPCTQQQLIVGPPQPGPDLVLPPGVDPATVTGVDFVFSNSAGTPLVNGGSPGSVQIQVELRDTVRSTGAPLNPATTLTQDNCATPSAKDSRGRSTTGADVCAPYSILSAIPSIGGSKQFFPDNAGTYSPNGYAVAGQQSGVTALGKAQNTSQGPVTTMTVTEPSASAPSALTGIDVTSARLVFPEGANSATGQFTCADGSVHPFTLTPPPTTVDIGSTECPAGQPPREATVTFTGSMPPGATAAFGIHGVLNDSVPGGATFTNCADASVGGGAGGTASGSACADLNVEDPRTTVNGSKTTSSAETGGQLVPGQPFTFTSQATNNGNLPQTQFTLTDPDPSQTGTDNPFTYVRLVSAQITTQPAGLANDFVLEVFSGGTWQPYDGSNSALLTDATGVRARLVSGAVQPTNTVTLKVTVTPRDGVPPGTTITNCMQASGTSVDGSGSSGKICSGTQTVRPAADAGQIAKDIVPGTLPRSIPGVPPHTAQVKIRAANVGNVPMDRIVVVDPDPAQADPTAFFDSVDLVSLDGVSFPPGADRVQVDACTSFANCAAGTYSLGTPGATPALPAGVAPGSVTGLRFTFTNSTATSGQYLLIPGSNYPTGGPCPNGTVCFTVAPRVDLRSNPSQPIPDTVPDIAAASGSDVLTGGSLTPFGSAPAQLVVTPGSIQLGAEKSAAPTLVSPGTPILYSLKVTNTGTGAVPALLVTEPLPAGLVFDPTFAGDGGQPYTMTATVPSGTPAVPTPAFTPTADPTSHEVTELTWQFPADFLFLPGSVVTLSFQATLAPGTTAGTPVPNTFGASTSDTGSRSKLTCAAGDVDPDLGCTADAQVNPQAGNGLDALKWVHGDDSLGFVNTRTGAHYPAGDPNCPLLTDAGRSYTRYPCIARVLAGQRFDFLLDFTNVGTTDVTQTRLVEDLPKVGDKGVIVPGDRGTQWTPRPLLAAAPSLSSGAPGTLTSAYAPSSPGCTLDLSPQPSACPAGSWDPAFDANAESLREYIDFSPALPPGGSTRLHVPMAAPADLAGIDDNPVAWNSFGHTDFFSSGESATQLPAVEPVKVGVAMPFGDLAITKAVAGPLPPGSKVGPFTVRYSCRVTDADGQDHLVAVGSASLADGQTLTRAHIPAGAVCTITEADAGGGQSSLPEPITIAAGDGVTATQATVTVTNTFAAPRLLVVKHVTGSGAPSGAGFGVRVSCTLDGEPVAGYPRTVTVADGETLVLTDVPVGAHCTAAETEAHGAASTSIAYSDGGDAVIRADQDATITVTNTFVAPAPTPDPAPKPTPGPTPEPAPQPKPHHLPMTGAEVLFPAAFAVLTLLSGGVLVVAVRSRRRDRERY</sequence>
<protein>
    <recommendedName>
        <fullName evidence="4">DUF5979 domain-containing protein</fullName>
    </recommendedName>
</protein>
<dbReference type="InterPro" id="IPR046022">
    <property type="entry name" value="DUF5979"/>
</dbReference>
<feature type="compositionally biased region" description="Pro residues" evidence="1">
    <location>
        <begin position="1532"/>
        <end position="1553"/>
    </location>
</feature>
<feature type="chain" id="PRO_5045160869" description="DUF5979 domain-containing protein" evidence="3">
    <location>
        <begin position="31"/>
        <end position="1596"/>
    </location>
</feature>
<feature type="domain" description="DUF5979" evidence="4">
    <location>
        <begin position="1435"/>
        <end position="1528"/>
    </location>
</feature>
<dbReference type="Gene3D" id="2.60.40.1140">
    <property type="entry name" value="Collagen-binding surface protein Cna, B-type domain"/>
    <property type="match status" value="2"/>
</dbReference>
<gene>
    <name evidence="5" type="ORF">GCM10009839_22020</name>
</gene>
<keyword evidence="3" id="KW-0732">Signal</keyword>
<evidence type="ECO:0000259" key="4">
    <source>
        <dbReference type="Pfam" id="PF19407"/>
    </source>
</evidence>
<dbReference type="Pfam" id="PF19407">
    <property type="entry name" value="DUF5979"/>
    <property type="match status" value="2"/>
</dbReference>
<feature type="domain" description="DUF5979" evidence="4">
    <location>
        <begin position="1329"/>
        <end position="1428"/>
    </location>
</feature>
<keyword evidence="2" id="KW-0472">Membrane</keyword>
<feature type="region of interest" description="Disordered" evidence="1">
    <location>
        <begin position="557"/>
        <end position="609"/>
    </location>
</feature>
<dbReference type="Proteomes" id="UP001500751">
    <property type="component" value="Unassembled WGS sequence"/>
</dbReference>
<keyword evidence="2" id="KW-0812">Transmembrane</keyword>
<keyword evidence="2" id="KW-1133">Transmembrane helix</keyword>
<keyword evidence="6" id="KW-1185">Reference proteome</keyword>
<organism evidence="5 6">
    <name type="scientific">Catenulispora yoronensis</name>
    <dbReference type="NCBI Taxonomy" id="450799"/>
    <lineage>
        <taxon>Bacteria</taxon>
        <taxon>Bacillati</taxon>
        <taxon>Actinomycetota</taxon>
        <taxon>Actinomycetes</taxon>
        <taxon>Catenulisporales</taxon>
        <taxon>Catenulisporaceae</taxon>
        <taxon>Catenulispora</taxon>
    </lineage>
</organism>
<feature type="signal peptide" evidence="3">
    <location>
        <begin position="1"/>
        <end position="30"/>
    </location>
</feature>
<reference evidence="5 6" key="1">
    <citation type="journal article" date="2019" name="Int. J. Syst. Evol. Microbiol.">
        <title>The Global Catalogue of Microorganisms (GCM) 10K type strain sequencing project: providing services to taxonomists for standard genome sequencing and annotation.</title>
        <authorList>
            <consortium name="The Broad Institute Genomics Platform"/>
            <consortium name="The Broad Institute Genome Sequencing Center for Infectious Disease"/>
            <person name="Wu L."/>
            <person name="Ma J."/>
        </authorList>
    </citation>
    <scope>NUCLEOTIDE SEQUENCE [LARGE SCALE GENOMIC DNA]</scope>
    <source>
        <strain evidence="5 6">JCM 16014</strain>
    </source>
</reference>
<evidence type="ECO:0000256" key="2">
    <source>
        <dbReference type="SAM" id="Phobius"/>
    </source>
</evidence>
<comment type="caution">
    <text evidence="5">The sequence shown here is derived from an EMBL/GenBank/DDBJ whole genome shotgun (WGS) entry which is preliminary data.</text>
</comment>
<feature type="region of interest" description="Disordered" evidence="1">
    <location>
        <begin position="1528"/>
        <end position="1559"/>
    </location>
</feature>
<dbReference type="PANTHER" id="PTHR34819">
    <property type="entry name" value="LARGE CYSTEINE-RICH PERIPLASMIC PROTEIN OMCB"/>
    <property type="match status" value="1"/>
</dbReference>
<feature type="compositionally biased region" description="Polar residues" evidence="1">
    <location>
        <begin position="579"/>
        <end position="609"/>
    </location>
</feature>
<evidence type="ECO:0000313" key="6">
    <source>
        <dbReference type="Proteomes" id="UP001500751"/>
    </source>
</evidence>
<proteinExistence type="predicted"/>
<dbReference type="InterPro" id="IPR051172">
    <property type="entry name" value="Chlamydia_OmcB"/>
</dbReference>
<name>A0ABN2TXS5_9ACTN</name>